<comment type="caution">
    <text evidence="2">The sequence shown here is derived from an EMBL/GenBank/DDBJ whole genome shotgun (WGS) entry which is preliminary data.</text>
</comment>
<dbReference type="Gene3D" id="1.25.40.10">
    <property type="entry name" value="Tetratricopeptide repeat domain"/>
    <property type="match status" value="1"/>
</dbReference>
<dbReference type="STRING" id="1122159.SAMN02745246_02107"/>
<dbReference type="InterPro" id="IPR011856">
    <property type="entry name" value="tRNA_endonuc-like_dom_sf"/>
</dbReference>
<dbReference type="EMBL" id="QOVL01000008">
    <property type="protein sequence ID" value="RXG29877.1"/>
    <property type="molecule type" value="Genomic_DNA"/>
</dbReference>
<name>A0A4Q0PND1_9FLAO</name>
<dbReference type="GO" id="GO:0003676">
    <property type="term" value="F:nucleic acid binding"/>
    <property type="evidence" value="ECO:0007669"/>
    <property type="project" value="InterPro"/>
</dbReference>
<reference evidence="2 3" key="1">
    <citation type="submission" date="2018-07" db="EMBL/GenBank/DDBJ databases">
        <title>Leeuwenhoekiella genomics.</title>
        <authorList>
            <person name="Tahon G."/>
            <person name="Willems A."/>
        </authorList>
    </citation>
    <scope>NUCLEOTIDE SEQUENCE [LARGE SCALE GENOMIC DNA]</scope>
    <source>
        <strain evidence="2 3">LMG 1345</strain>
    </source>
</reference>
<accession>A0A4Q0PND1</accession>
<dbReference type="InterPro" id="IPR011990">
    <property type="entry name" value="TPR-like_helical_dom_sf"/>
</dbReference>
<sequence>MNKYEDEAGLQRFYRLAIKACEEQTRESAFKAYQAMLDLQIHIVYSDYNRFEEVLATLPDSFLDYYVSDVIKDISEAPINYLLSHKFFFGMISDEQYEYVKQQLTLQGESEPMAYNFIRGVELLTEDTPEIALFYFNTIDNQLGDYYLAVCYYNLENYKNARRLFQAVLTDIQELQKSAPQLNEDTDLRLLSYDLCQYILSASVSIGEFKTAEENGDVLLTLFDLKSLIAITESYTANIDDKTDFDIWVNNYIVALDKQTNYKKAVKFLERVKKLRPDSTLIEFLLESVSDKISRQETANKILPPIFHKKRAFGINDFVSANRLALEKNLEDLIELQIKYGMQVFGKDLEVYQDNAGYGKQYTNPNIKGIIDLLLIDKKTDTLYVLELKRNDAGIEVYNQVKRYIKGVKKGTSKTVKGIICLHQATNSLIEMVKTDEEVNLFTYHFEFKKLG</sequence>
<organism evidence="2 3">
    <name type="scientific">Leeuwenhoekiella marinoflava</name>
    <dbReference type="NCBI Taxonomy" id="988"/>
    <lineage>
        <taxon>Bacteria</taxon>
        <taxon>Pseudomonadati</taxon>
        <taxon>Bacteroidota</taxon>
        <taxon>Flavobacteriia</taxon>
        <taxon>Flavobacteriales</taxon>
        <taxon>Flavobacteriaceae</taxon>
        <taxon>Leeuwenhoekiella</taxon>
    </lineage>
</organism>
<protein>
    <recommendedName>
        <fullName evidence="1">Endonuclease NucS C-terminal domain-containing protein</fullName>
    </recommendedName>
</protein>
<proteinExistence type="predicted"/>
<evidence type="ECO:0000259" key="1">
    <source>
        <dbReference type="Pfam" id="PF01939"/>
    </source>
</evidence>
<dbReference type="Gene3D" id="3.40.1350.10">
    <property type="match status" value="1"/>
</dbReference>
<dbReference type="InterPro" id="IPR048301">
    <property type="entry name" value="NucS_C"/>
</dbReference>
<dbReference type="SUPFAM" id="SSF48452">
    <property type="entry name" value="TPR-like"/>
    <property type="match status" value="1"/>
</dbReference>
<dbReference type="RefSeq" id="WP_073099184.1">
    <property type="nucleotide sequence ID" value="NZ_QOVL01000008.1"/>
</dbReference>
<dbReference type="AlphaFoldDB" id="A0A4Q0PND1"/>
<dbReference type="GO" id="GO:0004519">
    <property type="term" value="F:endonuclease activity"/>
    <property type="evidence" value="ECO:0007669"/>
    <property type="project" value="InterPro"/>
</dbReference>
<feature type="domain" description="Endonuclease NucS C-terminal" evidence="1">
    <location>
        <begin position="368"/>
        <end position="437"/>
    </location>
</feature>
<dbReference type="Pfam" id="PF01939">
    <property type="entry name" value="NucS_C"/>
    <property type="match status" value="1"/>
</dbReference>
<evidence type="ECO:0000313" key="3">
    <source>
        <dbReference type="Proteomes" id="UP000290608"/>
    </source>
</evidence>
<gene>
    <name evidence="2" type="ORF">DSL99_1930</name>
</gene>
<dbReference type="Proteomes" id="UP000290608">
    <property type="component" value="Unassembled WGS sequence"/>
</dbReference>
<evidence type="ECO:0000313" key="2">
    <source>
        <dbReference type="EMBL" id="RXG29877.1"/>
    </source>
</evidence>